<dbReference type="Pfam" id="PF14393">
    <property type="entry name" value="DUF4422"/>
    <property type="match status" value="1"/>
</dbReference>
<evidence type="ECO:0000313" key="2">
    <source>
        <dbReference type="EMBL" id="MEG9475233.1"/>
    </source>
</evidence>
<comment type="caution">
    <text evidence="2">The sequence shown here is derived from an EMBL/GenBank/DDBJ whole genome shotgun (WGS) entry which is preliminary data.</text>
</comment>
<name>A0ABU7ZCM7_9PAST</name>
<protein>
    <submittedName>
        <fullName evidence="2">DUF4422 domain-containing protein</fullName>
    </submittedName>
</protein>
<dbReference type="InterPro" id="IPR025536">
    <property type="entry name" value="DUF4422"/>
</dbReference>
<accession>A0ABU7ZCM7</accession>
<dbReference type="EMBL" id="JBAJJM010000004">
    <property type="protein sequence ID" value="MEG9475233.1"/>
    <property type="molecule type" value="Genomic_DNA"/>
</dbReference>
<organism evidence="2 3">
    <name type="scientific">Mannheimia indoligenes</name>
    <dbReference type="NCBI Taxonomy" id="3103145"/>
    <lineage>
        <taxon>Bacteria</taxon>
        <taxon>Pseudomonadati</taxon>
        <taxon>Pseudomonadota</taxon>
        <taxon>Gammaproteobacteria</taxon>
        <taxon>Pasteurellales</taxon>
        <taxon>Pasteurellaceae</taxon>
        <taxon>Mannheimia</taxon>
    </lineage>
</organism>
<gene>
    <name evidence="2" type="ORF">V6W77_02965</name>
</gene>
<proteinExistence type="predicted"/>
<evidence type="ECO:0000259" key="1">
    <source>
        <dbReference type="Pfam" id="PF14393"/>
    </source>
</evidence>
<sequence>MKRLTVLVATHKKYKFPRVEYYIPIQVGCVNTNLELGILRDDLGENISGKNPTFCELTALYWAWKNGIFEKNDYVGLVHYRRYFKGEYPFLKNMYILSEKNIQEDLSQVDCLVPKKRKYYIETVYSHYKNAHYINDLDLAVSIIIEKNPEYLTACNKVLDSSSLHLFNMFIMRSELCGEYCEWLFSILFELEKRIDISSYSIYQKRVFGFIAERLFNIWIEHNHIKIKMIDVVNIENENFLLKAMNLLKRKFLNNEEK</sequence>
<feature type="domain" description="DUF4422" evidence="1">
    <location>
        <begin position="6"/>
        <end position="223"/>
    </location>
</feature>
<dbReference type="Proteomes" id="UP001432017">
    <property type="component" value="Unassembled WGS sequence"/>
</dbReference>
<dbReference type="RefSeq" id="WP_334253735.1">
    <property type="nucleotide sequence ID" value="NZ_JBAJJM010000004.1"/>
</dbReference>
<evidence type="ECO:0000313" key="3">
    <source>
        <dbReference type="Proteomes" id="UP001432017"/>
    </source>
</evidence>
<reference evidence="2" key="1">
    <citation type="submission" date="2023-12" db="EMBL/GenBank/DDBJ databases">
        <title>Mannheima indologenes sp. nov. proposed for Clade V organisms of Mannheimia.</title>
        <authorList>
            <person name="Christensen H."/>
        </authorList>
    </citation>
    <scope>NUCLEOTIDE SEQUENCE</scope>
    <source>
        <strain evidence="2">M14.4</strain>
    </source>
</reference>
<keyword evidence="3" id="KW-1185">Reference proteome</keyword>